<dbReference type="AlphaFoldDB" id="A0A7D5PDG0"/>
<gene>
    <name evidence="2" type="ORF">HZS54_04040</name>
</gene>
<dbReference type="Proteomes" id="UP000509346">
    <property type="component" value="Chromosome"/>
</dbReference>
<dbReference type="RefSeq" id="WP_179920678.1">
    <property type="nucleotide sequence ID" value="NZ_CP058909.1"/>
</dbReference>
<feature type="region of interest" description="Disordered" evidence="1">
    <location>
        <begin position="1"/>
        <end position="29"/>
    </location>
</feature>
<feature type="compositionally biased region" description="Basic and acidic residues" evidence="1">
    <location>
        <begin position="1"/>
        <end position="10"/>
    </location>
</feature>
<dbReference type="EMBL" id="CP058909">
    <property type="protein sequence ID" value="QLH80860.1"/>
    <property type="molecule type" value="Genomic_DNA"/>
</dbReference>
<name>A0A7D5PDG0_9EURY</name>
<protein>
    <submittedName>
        <fullName evidence="2">Uncharacterized protein</fullName>
    </submittedName>
</protein>
<sequence length="74" mass="8206">MREEHSEPPDGRVVVGPPPPPTAAPEDVLPAVVRTRSDDSERYICYSAAPEYDGVAETRLSVDTDAVVERELWR</sequence>
<reference evidence="2 3" key="1">
    <citation type="submission" date="2020-07" db="EMBL/GenBank/DDBJ databases">
        <title>Halosimplex litoreum sp. nov. and Halosimplex rubrum sp. nov., isolated from different salt environments.</title>
        <authorList>
            <person name="Cui H."/>
        </authorList>
    </citation>
    <scope>NUCLEOTIDE SEQUENCE [LARGE SCALE GENOMIC DNA]</scope>
    <source>
        <strain evidence="2 3">R2</strain>
    </source>
</reference>
<evidence type="ECO:0000313" key="3">
    <source>
        <dbReference type="Proteomes" id="UP000509346"/>
    </source>
</evidence>
<accession>A0A7D5PDG0</accession>
<dbReference type="GeneID" id="56081731"/>
<organism evidence="2 3">
    <name type="scientific">Halosimplex pelagicum</name>
    <dbReference type="NCBI Taxonomy" id="869886"/>
    <lineage>
        <taxon>Archaea</taxon>
        <taxon>Methanobacteriati</taxon>
        <taxon>Methanobacteriota</taxon>
        <taxon>Stenosarchaea group</taxon>
        <taxon>Halobacteria</taxon>
        <taxon>Halobacteriales</taxon>
        <taxon>Haloarculaceae</taxon>
        <taxon>Halosimplex</taxon>
    </lineage>
</organism>
<evidence type="ECO:0000256" key="1">
    <source>
        <dbReference type="SAM" id="MobiDB-lite"/>
    </source>
</evidence>
<dbReference type="KEGG" id="hpel:HZS54_04040"/>
<dbReference type="OrthoDB" id="242191at2157"/>
<keyword evidence="3" id="KW-1185">Reference proteome</keyword>
<evidence type="ECO:0000313" key="2">
    <source>
        <dbReference type="EMBL" id="QLH80860.1"/>
    </source>
</evidence>
<proteinExistence type="predicted"/>